<dbReference type="OrthoDB" id="9984275at2759"/>
<comment type="subcellular location">
    <subcellularLocation>
        <location evidence="1 7">Membrane</location>
        <topology evidence="1 7">Peripheral membrane protein</topology>
    </subcellularLocation>
</comment>
<proteinExistence type="inferred from homology"/>
<dbReference type="GO" id="GO:0031201">
    <property type="term" value="C:SNARE complex"/>
    <property type="evidence" value="ECO:0007669"/>
    <property type="project" value="TreeGrafter"/>
</dbReference>
<reference evidence="9" key="1">
    <citation type="journal article" date="2017" name="Genome Biol.">
        <title>Comparative genomics reveals high biological diversity and specific adaptations in the industrially and medically important fungal genus Aspergillus.</title>
        <authorList>
            <person name="de Vries R.P."/>
            <person name="Riley R."/>
            <person name="Wiebenga A."/>
            <person name="Aguilar-Osorio G."/>
            <person name="Amillis S."/>
            <person name="Uchima C.A."/>
            <person name="Anderluh G."/>
            <person name="Asadollahi M."/>
            <person name="Askin M."/>
            <person name="Barry K."/>
            <person name="Battaglia E."/>
            <person name="Bayram O."/>
            <person name="Benocci T."/>
            <person name="Braus-Stromeyer S.A."/>
            <person name="Caldana C."/>
            <person name="Canovas D."/>
            <person name="Cerqueira G.C."/>
            <person name="Chen F."/>
            <person name="Chen W."/>
            <person name="Choi C."/>
            <person name="Clum A."/>
            <person name="Dos Santos R.A."/>
            <person name="Damasio A.R."/>
            <person name="Diallinas G."/>
            <person name="Emri T."/>
            <person name="Fekete E."/>
            <person name="Flipphi M."/>
            <person name="Freyberg S."/>
            <person name="Gallo A."/>
            <person name="Gournas C."/>
            <person name="Habgood R."/>
            <person name="Hainaut M."/>
            <person name="Harispe M.L."/>
            <person name="Henrissat B."/>
            <person name="Hilden K.S."/>
            <person name="Hope R."/>
            <person name="Hossain A."/>
            <person name="Karabika E."/>
            <person name="Karaffa L."/>
            <person name="Karanyi Z."/>
            <person name="Krasevec N."/>
            <person name="Kuo A."/>
            <person name="Kusch H."/>
            <person name="LaButti K."/>
            <person name="Lagendijk E.L."/>
            <person name="Lapidus A."/>
            <person name="Levasseur A."/>
            <person name="Lindquist E."/>
            <person name="Lipzen A."/>
            <person name="Logrieco A.F."/>
            <person name="MacCabe A."/>
            <person name="Maekelae M.R."/>
            <person name="Malavazi I."/>
            <person name="Melin P."/>
            <person name="Meyer V."/>
            <person name="Mielnichuk N."/>
            <person name="Miskei M."/>
            <person name="Molnar A.P."/>
            <person name="Mule G."/>
            <person name="Ngan C.Y."/>
            <person name="Orejas M."/>
            <person name="Orosz E."/>
            <person name="Ouedraogo J.P."/>
            <person name="Overkamp K.M."/>
            <person name="Park H.-S."/>
            <person name="Perrone G."/>
            <person name="Piumi F."/>
            <person name="Punt P.J."/>
            <person name="Ram A.F."/>
            <person name="Ramon A."/>
            <person name="Rauscher S."/>
            <person name="Record E."/>
            <person name="Riano-Pachon D.M."/>
            <person name="Robert V."/>
            <person name="Roehrig J."/>
            <person name="Ruller R."/>
            <person name="Salamov A."/>
            <person name="Salih N.S."/>
            <person name="Samson R.A."/>
            <person name="Sandor E."/>
            <person name="Sanguinetti M."/>
            <person name="Schuetze T."/>
            <person name="Sepcic K."/>
            <person name="Shelest E."/>
            <person name="Sherlock G."/>
            <person name="Sophianopoulou V."/>
            <person name="Squina F.M."/>
            <person name="Sun H."/>
            <person name="Susca A."/>
            <person name="Todd R.B."/>
            <person name="Tsang A."/>
            <person name="Unkles S.E."/>
            <person name="van de Wiele N."/>
            <person name="van Rossen-Uffink D."/>
            <person name="Oliveira J.V."/>
            <person name="Vesth T.C."/>
            <person name="Visser J."/>
            <person name="Yu J.-H."/>
            <person name="Zhou M."/>
            <person name="Andersen M.R."/>
            <person name="Archer D.B."/>
            <person name="Baker S.E."/>
            <person name="Benoit I."/>
            <person name="Brakhage A.A."/>
            <person name="Braus G.H."/>
            <person name="Fischer R."/>
            <person name="Frisvad J.C."/>
            <person name="Goldman G.H."/>
            <person name="Houbraken J."/>
            <person name="Oakley B."/>
            <person name="Pocsi I."/>
            <person name="Scazzocchio C."/>
            <person name="Seiboth B."/>
            <person name="vanKuyk P.A."/>
            <person name="Wortman J."/>
            <person name="Dyer P.S."/>
            <person name="Grigoriev I.V."/>
        </authorList>
    </citation>
    <scope>NUCLEOTIDE SEQUENCE [LARGE SCALE GENOMIC DNA]</scope>
    <source>
        <strain evidence="9">CBS 101740 / IMI 381727 / IBT 21946</strain>
    </source>
</reference>
<dbReference type="STRING" id="767769.A0A1L9UYC5"/>
<evidence type="ECO:0000256" key="4">
    <source>
        <dbReference type="ARBA" id="ARBA00022892"/>
    </source>
</evidence>
<evidence type="ECO:0008006" key="10">
    <source>
        <dbReference type="Google" id="ProtNLM"/>
    </source>
</evidence>
<evidence type="ECO:0000256" key="3">
    <source>
        <dbReference type="ARBA" id="ARBA00022448"/>
    </source>
</evidence>
<dbReference type="PANTHER" id="PTHR13768:SF8">
    <property type="entry name" value="ALPHA-SOLUBLE NSF ATTACHMENT PROTEIN"/>
    <property type="match status" value="1"/>
</dbReference>
<dbReference type="GO" id="GO:0005774">
    <property type="term" value="C:vacuolar membrane"/>
    <property type="evidence" value="ECO:0007669"/>
    <property type="project" value="TreeGrafter"/>
</dbReference>
<dbReference type="PANTHER" id="PTHR13768">
    <property type="entry name" value="SOLUBLE NSF ATTACHMENT PROTEIN SNAP"/>
    <property type="match status" value="1"/>
</dbReference>
<dbReference type="AlphaFoldDB" id="A0A1L9UYC5"/>
<organism evidence="8 9">
    <name type="scientific">Aspergillus brasiliensis (strain CBS 101740 / IMI 381727 / IBT 21946)</name>
    <dbReference type="NCBI Taxonomy" id="767769"/>
    <lineage>
        <taxon>Eukaryota</taxon>
        <taxon>Fungi</taxon>
        <taxon>Dikarya</taxon>
        <taxon>Ascomycota</taxon>
        <taxon>Pezizomycotina</taxon>
        <taxon>Eurotiomycetes</taxon>
        <taxon>Eurotiomycetidae</taxon>
        <taxon>Eurotiales</taxon>
        <taxon>Aspergillaceae</taxon>
        <taxon>Aspergillus</taxon>
        <taxon>Aspergillus subgen. Circumdati</taxon>
    </lineage>
</organism>
<dbReference type="GO" id="GO:0035494">
    <property type="term" value="P:SNARE complex disassembly"/>
    <property type="evidence" value="ECO:0007669"/>
    <property type="project" value="TreeGrafter"/>
</dbReference>
<dbReference type="OMA" id="WSVKEYL"/>
<name>A0A1L9UYC5_ASPBC</name>
<evidence type="ECO:0000313" key="8">
    <source>
        <dbReference type="EMBL" id="OJJ76572.1"/>
    </source>
</evidence>
<dbReference type="Pfam" id="PF14938">
    <property type="entry name" value="SNAP"/>
    <property type="match status" value="1"/>
</dbReference>
<dbReference type="InterPro" id="IPR011990">
    <property type="entry name" value="TPR-like_helical_dom_sf"/>
</dbReference>
<dbReference type="GO" id="GO:0006886">
    <property type="term" value="P:intracellular protein transport"/>
    <property type="evidence" value="ECO:0007669"/>
    <property type="project" value="UniProtKB-UniRule"/>
</dbReference>
<evidence type="ECO:0000256" key="2">
    <source>
        <dbReference type="ARBA" id="ARBA00010050"/>
    </source>
</evidence>
<dbReference type="GO" id="GO:0019905">
    <property type="term" value="F:syntaxin binding"/>
    <property type="evidence" value="ECO:0007669"/>
    <property type="project" value="TreeGrafter"/>
</dbReference>
<dbReference type="CDD" id="cd15832">
    <property type="entry name" value="SNAP"/>
    <property type="match status" value="1"/>
</dbReference>
<evidence type="ECO:0000256" key="7">
    <source>
        <dbReference type="RuleBase" id="RU367013"/>
    </source>
</evidence>
<gene>
    <name evidence="8" type="ORF">ASPBRDRAFT_39064</name>
</gene>
<keyword evidence="4 7" id="KW-0931">ER-Golgi transport</keyword>
<evidence type="ECO:0000256" key="1">
    <source>
        <dbReference type="ARBA" id="ARBA00004170"/>
    </source>
</evidence>
<dbReference type="GeneID" id="93576551"/>
<evidence type="ECO:0000256" key="6">
    <source>
        <dbReference type="ARBA" id="ARBA00023136"/>
    </source>
</evidence>
<keyword evidence="5 7" id="KW-0653">Protein transport</keyword>
<accession>A0A1L9UYC5</accession>
<keyword evidence="6 7" id="KW-0472">Membrane</keyword>
<protein>
    <recommendedName>
        <fullName evidence="10">Vesicular-fusion protein sec17</fullName>
    </recommendedName>
</protein>
<dbReference type="GO" id="GO:0005483">
    <property type="term" value="F:soluble NSF attachment protein activity"/>
    <property type="evidence" value="ECO:0007669"/>
    <property type="project" value="UniProtKB-ARBA"/>
</dbReference>
<dbReference type="EMBL" id="KV878680">
    <property type="protein sequence ID" value="OJJ76572.1"/>
    <property type="molecule type" value="Genomic_DNA"/>
</dbReference>
<comment type="similarity">
    <text evidence="2 7">Belongs to the SNAP family.</text>
</comment>
<dbReference type="RefSeq" id="XP_067483819.1">
    <property type="nucleotide sequence ID" value="XM_067624063.1"/>
</dbReference>
<dbReference type="VEuPathDB" id="FungiDB:ASPBRDRAFT_39064"/>
<dbReference type="PRINTS" id="PR00448">
    <property type="entry name" value="NSFATTACHMNT"/>
</dbReference>
<evidence type="ECO:0000256" key="5">
    <source>
        <dbReference type="ARBA" id="ARBA00022927"/>
    </source>
</evidence>
<dbReference type="FunFam" id="1.25.40.10:FF:000049">
    <property type="entry name" value="Alpha-soluble NSF attachment protein-like"/>
    <property type="match status" value="1"/>
</dbReference>
<evidence type="ECO:0000313" key="9">
    <source>
        <dbReference type="Proteomes" id="UP000184499"/>
    </source>
</evidence>
<dbReference type="InterPro" id="IPR000744">
    <property type="entry name" value="NSF_attach"/>
</dbReference>
<dbReference type="Gene3D" id="1.25.40.10">
    <property type="entry name" value="Tetratricopeptide repeat domain"/>
    <property type="match status" value="1"/>
</dbReference>
<sequence length="292" mass="32777">MAQDPRVLLQRADKALSSASGGFSFFGGKTEKYENAADLYTQAANAFRVQKQNKEAGLAFEKAASIQTQNLNEPDDAANTLAEAFKVYRKTDPEDAARVLSSAIQHYVLKGNLRRAATQQQHLAEVYEVELGDTKKALEAYEKAAEWFDGDNAEALANKHYLKAADLAALEGDYYKAIEHYERIGRSSINNNLMKWSVKDYFLKAGICHLATNDLVAANRALENYRDIDTTFASTREHQLLVDLTQTIEAGDQEAFADKLFQFDQLSKLDKWKTTLLLRIKNSIEEQGEDFS</sequence>
<keyword evidence="3 7" id="KW-0813">Transport</keyword>
<dbReference type="Proteomes" id="UP000184499">
    <property type="component" value="Unassembled WGS sequence"/>
</dbReference>
<dbReference type="SUPFAM" id="SSF48452">
    <property type="entry name" value="TPR-like"/>
    <property type="match status" value="1"/>
</dbReference>
<keyword evidence="9" id="KW-1185">Reference proteome</keyword>
<comment type="function">
    <text evidence="7">Required for vesicular transport between the endoplasmic reticulum and the Golgi apparatus.</text>
</comment>